<feature type="chain" id="PRO_5020596181" evidence="1">
    <location>
        <begin position="31"/>
        <end position="156"/>
    </location>
</feature>
<proteinExistence type="predicted"/>
<dbReference type="Proteomes" id="UP000295543">
    <property type="component" value="Unassembled WGS sequence"/>
</dbReference>
<dbReference type="EMBL" id="SMTG01000002">
    <property type="protein sequence ID" value="TDK33093.1"/>
    <property type="molecule type" value="Genomic_DNA"/>
</dbReference>
<sequence>MSIRMIHSRVSTVLLACVVLGLPASCSRNVADPEAIASTPLSIDDGAVSSHLDAATTQAPEAVPRTAHMPTSEHRLQAARALIIQQLRGTADAQFRNERVLQDGQIVCMEVAVAAEEDRASPAFTKAVVITRPDRAPSVWVDRGHEVVAHIACELA</sequence>
<evidence type="ECO:0000256" key="1">
    <source>
        <dbReference type="SAM" id="SignalP"/>
    </source>
</evidence>
<name>A0A4R5UD11_9GAMM</name>
<accession>A0A4R5UD11</accession>
<keyword evidence="1" id="KW-0732">Signal</keyword>
<evidence type="ECO:0000313" key="2">
    <source>
        <dbReference type="EMBL" id="TDK33093.1"/>
    </source>
</evidence>
<protein>
    <submittedName>
        <fullName evidence="2">Uncharacterized protein</fullName>
    </submittedName>
</protein>
<gene>
    <name evidence="2" type="ORF">E2F49_03340</name>
</gene>
<dbReference type="OrthoDB" id="6059188at2"/>
<dbReference type="RefSeq" id="WP_133392601.1">
    <property type="nucleotide sequence ID" value="NZ_SMTG01000002.1"/>
</dbReference>
<dbReference type="AlphaFoldDB" id="A0A4R5UD11"/>
<keyword evidence="3" id="KW-1185">Reference proteome</keyword>
<feature type="signal peptide" evidence="1">
    <location>
        <begin position="1"/>
        <end position="30"/>
    </location>
</feature>
<reference evidence="2 3" key="1">
    <citation type="submission" date="2019-03" db="EMBL/GenBank/DDBJ databases">
        <title>Luteimonas zhaokaii sp.nov., isolated from the rectal contents of Plateau pika in Yushu, Qinghai Province, China.</title>
        <authorList>
            <person name="Zhang G."/>
        </authorList>
    </citation>
    <scope>NUCLEOTIDE SEQUENCE [LARGE SCALE GENOMIC DNA]</scope>
    <source>
        <strain evidence="2 3">THG-MD21</strain>
    </source>
</reference>
<evidence type="ECO:0000313" key="3">
    <source>
        <dbReference type="Proteomes" id="UP000295543"/>
    </source>
</evidence>
<organism evidence="2 3">
    <name type="scientific">Luteimonas terrae</name>
    <dbReference type="NCBI Taxonomy" id="1530191"/>
    <lineage>
        <taxon>Bacteria</taxon>
        <taxon>Pseudomonadati</taxon>
        <taxon>Pseudomonadota</taxon>
        <taxon>Gammaproteobacteria</taxon>
        <taxon>Lysobacterales</taxon>
        <taxon>Lysobacteraceae</taxon>
        <taxon>Luteimonas</taxon>
    </lineage>
</organism>
<comment type="caution">
    <text evidence="2">The sequence shown here is derived from an EMBL/GenBank/DDBJ whole genome shotgun (WGS) entry which is preliminary data.</text>
</comment>